<proteinExistence type="predicted"/>
<name>A0ABQ9HBH6_9NEOP</name>
<comment type="caution">
    <text evidence="4">The sequence shown here is derived from an EMBL/GenBank/DDBJ whole genome shotgun (WGS) entry which is preliminary data.</text>
</comment>
<sequence>MPIDTSFQSVLKCLLEVLPCFAFPHTTVCENGPPFCARDLAQFCRVHSIQLLFTPTSNPSSNGLAERSVQTSKKLLTRSLMSRPSTSLSPSQRLNDCLLAYHLTPSSVTGLSPMASLFSYVPRIPLAMLTPMEEAWRSNPMTRCLSGYEIDQKVWVNLQKSKTLAKWVPRHIIQQTKLEIADRHDGQSLEGEEELEGFREFPHDEDEITH</sequence>
<dbReference type="InterPro" id="IPR050951">
    <property type="entry name" value="Retrovirus_Pol_polyprotein"/>
</dbReference>
<dbReference type="PANTHER" id="PTHR37984">
    <property type="entry name" value="PROTEIN CBG26694"/>
    <property type="match status" value="1"/>
</dbReference>
<dbReference type="PANTHER" id="PTHR37984:SF5">
    <property type="entry name" value="PROTEIN NYNRIN-LIKE"/>
    <property type="match status" value="1"/>
</dbReference>
<feature type="domain" description="Integrase catalytic" evidence="3">
    <location>
        <begin position="1"/>
        <end position="121"/>
    </location>
</feature>
<evidence type="ECO:0000259" key="3">
    <source>
        <dbReference type="PROSITE" id="PS50994"/>
    </source>
</evidence>
<dbReference type="Gene3D" id="3.30.420.10">
    <property type="entry name" value="Ribonuclease H-like superfamily/Ribonuclease H"/>
    <property type="match status" value="1"/>
</dbReference>
<feature type="signal peptide" evidence="2">
    <location>
        <begin position="1"/>
        <end position="22"/>
    </location>
</feature>
<dbReference type="PROSITE" id="PS50994">
    <property type="entry name" value="INTEGRASE"/>
    <property type="match status" value="1"/>
</dbReference>
<dbReference type="InterPro" id="IPR001584">
    <property type="entry name" value="Integrase_cat-core"/>
</dbReference>
<feature type="compositionally biased region" description="Basic and acidic residues" evidence="1">
    <location>
        <begin position="196"/>
        <end position="210"/>
    </location>
</feature>
<feature type="region of interest" description="Disordered" evidence="1">
    <location>
        <begin position="182"/>
        <end position="210"/>
    </location>
</feature>
<keyword evidence="2" id="KW-0732">Signal</keyword>
<dbReference type="Proteomes" id="UP001159363">
    <property type="component" value="Chromosome 5"/>
</dbReference>
<evidence type="ECO:0000313" key="4">
    <source>
        <dbReference type="EMBL" id="KAJ8881541.1"/>
    </source>
</evidence>
<evidence type="ECO:0000256" key="2">
    <source>
        <dbReference type="SAM" id="SignalP"/>
    </source>
</evidence>
<feature type="chain" id="PRO_5046498765" description="Integrase catalytic domain-containing protein" evidence="2">
    <location>
        <begin position="23"/>
        <end position="210"/>
    </location>
</feature>
<evidence type="ECO:0000256" key="1">
    <source>
        <dbReference type="SAM" id="MobiDB-lite"/>
    </source>
</evidence>
<evidence type="ECO:0000313" key="5">
    <source>
        <dbReference type="Proteomes" id="UP001159363"/>
    </source>
</evidence>
<reference evidence="4 5" key="1">
    <citation type="submission" date="2023-02" db="EMBL/GenBank/DDBJ databases">
        <title>LHISI_Scaffold_Assembly.</title>
        <authorList>
            <person name="Stuart O.P."/>
            <person name="Cleave R."/>
            <person name="Magrath M.J.L."/>
            <person name="Mikheyev A.S."/>
        </authorList>
    </citation>
    <scope>NUCLEOTIDE SEQUENCE [LARGE SCALE GENOMIC DNA]</scope>
    <source>
        <strain evidence="4">Daus_M_001</strain>
        <tissue evidence="4">Leg muscle</tissue>
    </source>
</reference>
<keyword evidence="5" id="KW-1185">Reference proteome</keyword>
<dbReference type="InterPro" id="IPR012337">
    <property type="entry name" value="RNaseH-like_sf"/>
</dbReference>
<accession>A0ABQ9HBH6</accession>
<dbReference type="InterPro" id="IPR036397">
    <property type="entry name" value="RNaseH_sf"/>
</dbReference>
<organism evidence="4 5">
    <name type="scientific">Dryococelus australis</name>
    <dbReference type="NCBI Taxonomy" id="614101"/>
    <lineage>
        <taxon>Eukaryota</taxon>
        <taxon>Metazoa</taxon>
        <taxon>Ecdysozoa</taxon>
        <taxon>Arthropoda</taxon>
        <taxon>Hexapoda</taxon>
        <taxon>Insecta</taxon>
        <taxon>Pterygota</taxon>
        <taxon>Neoptera</taxon>
        <taxon>Polyneoptera</taxon>
        <taxon>Phasmatodea</taxon>
        <taxon>Verophasmatodea</taxon>
        <taxon>Anareolatae</taxon>
        <taxon>Phasmatidae</taxon>
        <taxon>Eurycanthinae</taxon>
        <taxon>Dryococelus</taxon>
    </lineage>
</organism>
<dbReference type="EMBL" id="JARBHB010000006">
    <property type="protein sequence ID" value="KAJ8881541.1"/>
    <property type="molecule type" value="Genomic_DNA"/>
</dbReference>
<protein>
    <recommendedName>
        <fullName evidence="3">Integrase catalytic domain-containing protein</fullName>
    </recommendedName>
</protein>
<gene>
    <name evidence="4" type="ORF">PR048_018023</name>
</gene>
<dbReference type="SUPFAM" id="SSF53098">
    <property type="entry name" value="Ribonuclease H-like"/>
    <property type="match status" value="1"/>
</dbReference>